<evidence type="ECO:0000313" key="3">
    <source>
        <dbReference type="Proteomes" id="UP000239899"/>
    </source>
</evidence>
<proteinExistence type="predicted"/>
<organism evidence="2 3">
    <name type="scientific">Chlorella sorokiniana</name>
    <name type="common">Freshwater green alga</name>
    <dbReference type="NCBI Taxonomy" id="3076"/>
    <lineage>
        <taxon>Eukaryota</taxon>
        <taxon>Viridiplantae</taxon>
        <taxon>Chlorophyta</taxon>
        <taxon>core chlorophytes</taxon>
        <taxon>Trebouxiophyceae</taxon>
        <taxon>Chlorellales</taxon>
        <taxon>Chlorellaceae</taxon>
        <taxon>Chlorella clade</taxon>
        <taxon>Chlorella</taxon>
    </lineage>
</organism>
<dbReference type="EMBL" id="LHPG02000028">
    <property type="protein sequence ID" value="PRW05826.1"/>
    <property type="molecule type" value="Genomic_DNA"/>
</dbReference>
<protein>
    <submittedName>
        <fullName evidence="2">Uncharacterized protein</fullName>
    </submittedName>
</protein>
<dbReference type="AlphaFoldDB" id="A0A2P6TB99"/>
<reference evidence="2 3" key="1">
    <citation type="journal article" date="2018" name="Plant J.">
        <title>Genome sequences of Chlorella sorokiniana UTEX 1602 and Micractinium conductrix SAG 241.80: implications to maltose excretion by a green alga.</title>
        <authorList>
            <person name="Arriola M.B."/>
            <person name="Velmurugan N."/>
            <person name="Zhang Y."/>
            <person name="Plunkett M.H."/>
            <person name="Hondzo H."/>
            <person name="Barney B.M."/>
        </authorList>
    </citation>
    <scope>NUCLEOTIDE SEQUENCE [LARGE SCALE GENOMIC DNA]</scope>
    <source>
        <strain evidence="3">UTEX 1602</strain>
    </source>
</reference>
<evidence type="ECO:0000256" key="1">
    <source>
        <dbReference type="SAM" id="MobiDB-lite"/>
    </source>
</evidence>
<gene>
    <name evidence="2" type="ORF">C2E21_9467</name>
</gene>
<sequence length="277" mass="28249">MALRAAAALACRGGAARSLCSAGGGRGVATSAAGARLLAAKGHDHPDIPGRHPDIWPPTPHDSPDPDIYPPAPDMPEPGSPRQGPYMALGAPGMCAPKVPMAGEVPLFVLRSPTHAAVLAGRPGGAALLLKTDGGNSWLEGRATQQSLASFRTRSFHAGAPARQEQPSRGNVPPEVPPRQPTEAPDQLPASSPPESQPGYTHATGAPTAHIGKVSDDTGDVPDQTESGMRGVSPKVGPKASPGTPLDKPTEVPKPGFPGAATTQKATKLSEDADIEH</sequence>
<evidence type="ECO:0000313" key="2">
    <source>
        <dbReference type="EMBL" id="PRW05826.1"/>
    </source>
</evidence>
<comment type="caution">
    <text evidence="2">The sequence shown here is derived from an EMBL/GenBank/DDBJ whole genome shotgun (WGS) entry which is preliminary data.</text>
</comment>
<feature type="compositionally biased region" description="Basic and acidic residues" evidence="1">
    <location>
        <begin position="268"/>
        <end position="277"/>
    </location>
</feature>
<dbReference type="OrthoDB" id="10620770at2759"/>
<accession>A0A2P6TB99</accession>
<feature type="compositionally biased region" description="Pro residues" evidence="1">
    <location>
        <begin position="55"/>
        <end position="79"/>
    </location>
</feature>
<keyword evidence="3" id="KW-1185">Reference proteome</keyword>
<name>A0A2P6TB99_CHLSO</name>
<feature type="region of interest" description="Disordered" evidence="1">
    <location>
        <begin position="42"/>
        <end position="82"/>
    </location>
</feature>
<feature type="region of interest" description="Disordered" evidence="1">
    <location>
        <begin position="159"/>
        <end position="277"/>
    </location>
</feature>
<feature type="compositionally biased region" description="Basic and acidic residues" evidence="1">
    <location>
        <begin position="42"/>
        <end position="54"/>
    </location>
</feature>
<dbReference type="Proteomes" id="UP000239899">
    <property type="component" value="Unassembled WGS sequence"/>
</dbReference>